<dbReference type="NCBIfam" id="NF010681">
    <property type="entry name" value="PRK14081.1"/>
    <property type="match status" value="1"/>
</dbReference>
<protein>
    <submittedName>
        <fullName evidence="2">Triple tyrosine motif-containing protein</fullName>
    </submittedName>
</protein>
<proteinExistence type="predicted"/>
<sequence>MNEIVLSFEAQNSGEEIDDININVIEKPEEKLLYKFLLGVDGTWETLKDYSEESSILWKPKKEAQYTLMVQAKRIKTTKAFDYITKMDYSVGLKAEKLIKDIFLEKEKLTVGEKLNLTVEANKMPVVFRYWINKNGNFEIIKDYSADNNLIWSVKDSGEQEILVECKALESKDKCDDSKMVKFKVEPLKRLEIIDFKCLISDLYVGNELVFQVEAVQDDERMILYKFIKINEEGEASCIQDYSTKRMVNFVEDISGEYKLLCLAKDMYSQKEYDDRAILNYTIKEYKDIVINSFTTDLNSPQICNTKVTLKAIVSGGKELLYKFKIDGNLCEDSGYTRNNTYTWNCEKAGEYKLELYVKDSVYSGAFEAVSSINFKIEELCFDPVVINNVLLDKGNKILKGEVLNILAVASGGTDLRYRFIEKKDGKEIYSINYGTCNWVDFSQNEKGTYEVEVRVKDKYSNRLYDSHTIIYIEVFDYIPATIDQILIPIKEHYLVDDLISCRVIAQNTKKTLFKYVLSINGHKVEETKFDKYSKYELRPKCSGAYTLEVFAKNEDSDAEFDSKKDVRFHISEALPITNTQIKFDITNISVNKAITFTANSEGGREVLYQFYLMEKGDWILAQDFSRNNNYTFIPFAAGKYKILTLCKSSYKKCVYEDYSILEFNVG</sequence>
<dbReference type="Proteomes" id="UP001623591">
    <property type="component" value="Unassembled WGS sequence"/>
</dbReference>
<organism evidence="2 3">
    <name type="scientific">Candidatus Clostridium stratigraminis</name>
    <dbReference type="NCBI Taxonomy" id="3381661"/>
    <lineage>
        <taxon>Bacteria</taxon>
        <taxon>Bacillati</taxon>
        <taxon>Bacillota</taxon>
        <taxon>Clostridia</taxon>
        <taxon>Eubacteriales</taxon>
        <taxon>Clostridiaceae</taxon>
        <taxon>Clostridium</taxon>
    </lineage>
</organism>
<feature type="domain" description="Two component regulator three Y" evidence="1">
    <location>
        <begin position="29"/>
        <end position="91"/>
    </location>
</feature>
<feature type="domain" description="Two component regulator three Y" evidence="1">
    <location>
        <begin position="218"/>
        <end position="284"/>
    </location>
</feature>
<feature type="domain" description="Two component regulator three Y" evidence="1">
    <location>
        <begin position="601"/>
        <end position="666"/>
    </location>
</feature>
<dbReference type="InterPro" id="IPR011123">
    <property type="entry name" value="Y_Y_Y"/>
</dbReference>
<reference evidence="2 3" key="1">
    <citation type="submission" date="2024-11" db="EMBL/GenBank/DDBJ databases">
        <authorList>
            <person name="Heng Y.C."/>
            <person name="Lim A.C.H."/>
            <person name="Lee J.K.Y."/>
            <person name="Kittelmann S."/>
        </authorList>
    </citation>
    <scope>NUCLEOTIDE SEQUENCE [LARGE SCALE GENOMIC DNA]</scope>
    <source>
        <strain evidence="2 3">WILCCON 0185</strain>
    </source>
</reference>
<comment type="caution">
    <text evidence="2">The sequence shown here is derived from an EMBL/GenBank/DDBJ whole genome shotgun (WGS) entry which is preliminary data.</text>
</comment>
<name>A0ABW8T2D5_9CLOT</name>
<gene>
    <name evidence="2" type="ORF">ACJDUG_05695</name>
</gene>
<evidence type="ECO:0000259" key="1">
    <source>
        <dbReference type="Pfam" id="PF07495"/>
    </source>
</evidence>
<dbReference type="EMBL" id="JBJHZZ010000002">
    <property type="protein sequence ID" value="MFL0246476.1"/>
    <property type="molecule type" value="Genomic_DNA"/>
</dbReference>
<accession>A0ABW8T2D5</accession>
<feature type="domain" description="Two component regulator three Y" evidence="1">
    <location>
        <begin position="410"/>
        <end position="474"/>
    </location>
</feature>
<feature type="domain" description="Two component regulator three Y" evidence="1">
    <location>
        <begin position="315"/>
        <end position="377"/>
    </location>
</feature>
<dbReference type="Pfam" id="PF07495">
    <property type="entry name" value="Y_Y_Y"/>
    <property type="match status" value="6"/>
</dbReference>
<feature type="domain" description="Two component regulator three Y" evidence="1">
    <location>
        <begin position="507"/>
        <end position="571"/>
    </location>
</feature>
<evidence type="ECO:0000313" key="3">
    <source>
        <dbReference type="Proteomes" id="UP001623591"/>
    </source>
</evidence>
<evidence type="ECO:0000313" key="2">
    <source>
        <dbReference type="EMBL" id="MFL0246476.1"/>
    </source>
</evidence>
<keyword evidence="3" id="KW-1185">Reference proteome</keyword>
<dbReference type="RefSeq" id="WP_406768942.1">
    <property type="nucleotide sequence ID" value="NZ_JBJHZZ010000002.1"/>
</dbReference>